<keyword evidence="1" id="KW-0732">Signal</keyword>
<organism evidence="3 4">
    <name type="scientific">Primorskyibacter flagellatus</name>
    <dbReference type="NCBI Taxonomy" id="1387277"/>
    <lineage>
        <taxon>Bacteria</taxon>
        <taxon>Pseudomonadati</taxon>
        <taxon>Pseudomonadota</taxon>
        <taxon>Alphaproteobacteria</taxon>
        <taxon>Rhodobacterales</taxon>
        <taxon>Roseobacteraceae</taxon>
        <taxon>Primorskyibacter</taxon>
    </lineage>
</organism>
<evidence type="ECO:0000313" key="4">
    <source>
        <dbReference type="Proteomes" id="UP000612855"/>
    </source>
</evidence>
<dbReference type="InterPro" id="IPR043426">
    <property type="entry name" value="MltB-like"/>
</dbReference>
<dbReference type="SUPFAM" id="SSF53955">
    <property type="entry name" value="Lysozyme-like"/>
    <property type="match status" value="1"/>
</dbReference>
<protein>
    <submittedName>
        <fullName evidence="3">Murein transglycosylase</fullName>
    </submittedName>
</protein>
<proteinExistence type="predicted"/>
<reference evidence="4" key="1">
    <citation type="journal article" date="2019" name="Int. J. Syst. Evol. Microbiol.">
        <title>The Global Catalogue of Microorganisms (GCM) 10K type strain sequencing project: providing services to taxonomists for standard genome sequencing and annotation.</title>
        <authorList>
            <consortium name="The Broad Institute Genomics Platform"/>
            <consortium name="The Broad Institute Genome Sequencing Center for Infectious Disease"/>
            <person name="Wu L."/>
            <person name="Ma J."/>
        </authorList>
    </citation>
    <scope>NUCLEOTIDE SEQUENCE [LARGE SCALE GENOMIC DNA]</scope>
    <source>
        <strain evidence="4">CGMCC 1.12664</strain>
    </source>
</reference>
<dbReference type="AlphaFoldDB" id="A0A917EG08"/>
<keyword evidence="4" id="KW-1185">Reference proteome</keyword>
<dbReference type="EMBL" id="BMFJ01000001">
    <property type="protein sequence ID" value="GGE35311.1"/>
    <property type="molecule type" value="Genomic_DNA"/>
</dbReference>
<dbReference type="PANTHER" id="PTHR30163">
    <property type="entry name" value="MEMBRANE-BOUND LYTIC MUREIN TRANSGLYCOSYLASE B"/>
    <property type="match status" value="1"/>
</dbReference>
<dbReference type="PANTHER" id="PTHR30163:SF8">
    <property type="entry name" value="LYTIC MUREIN TRANSGLYCOSYLASE"/>
    <property type="match status" value="1"/>
</dbReference>
<gene>
    <name evidence="3" type="ORF">GCM10011360_23920</name>
</gene>
<feature type="chain" id="PRO_5037915582" evidence="1">
    <location>
        <begin position="21"/>
        <end position="264"/>
    </location>
</feature>
<feature type="signal peptide" evidence="1">
    <location>
        <begin position="1"/>
        <end position="20"/>
    </location>
</feature>
<dbReference type="Pfam" id="PF13406">
    <property type="entry name" value="SLT_2"/>
    <property type="match status" value="1"/>
</dbReference>
<sequence length="264" mass="28020">MTRRLPALIVACLLPVAAMAAPCGNTAQGFEAWKAAFAREAQAAGVGQRGLNALTGVSYSNGTIAADRNQKGVKYSLNDFLRIRGVDAIVAGGRKRKAANRAFYDVVERIYGVPAGILLAIHGMESGFGSGFGKYNVLSSNATVAYDCRRSEFFTGHLVAALKLVDRGWLDPNARGAAHGEIGHTQFLAGNVLAYGADGDGDGRVDLYGLSDAMASTANFFRQKGWQPGQPYAEGTRNFAVIREWNAAKVYQQAIAIAAARIDG</sequence>
<dbReference type="Gene3D" id="1.10.8.350">
    <property type="entry name" value="Bacterial muramidase"/>
    <property type="match status" value="1"/>
</dbReference>
<dbReference type="InterPro" id="IPR031304">
    <property type="entry name" value="SLT_2"/>
</dbReference>
<dbReference type="Proteomes" id="UP000612855">
    <property type="component" value="Unassembled WGS sequence"/>
</dbReference>
<name>A0A917EG08_9RHOB</name>
<feature type="domain" description="Transglycosylase SLT" evidence="2">
    <location>
        <begin position="30"/>
        <end position="233"/>
    </location>
</feature>
<comment type="caution">
    <text evidence="3">The sequence shown here is derived from an EMBL/GenBank/DDBJ whole genome shotgun (WGS) entry which is preliminary data.</text>
</comment>
<evidence type="ECO:0000313" key="3">
    <source>
        <dbReference type="EMBL" id="GGE35311.1"/>
    </source>
</evidence>
<dbReference type="Gene3D" id="1.10.530.10">
    <property type="match status" value="1"/>
</dbReference>
<accession>A0A917EG08</accession>
<dbReference type="RefSeq" id="WP_188477906.1">
    <property type="nucleotide sequence ID" value="NZ_BMFJ01000001.1"/>
</dbReference>
<evidence type="ECO:0000259" key="2">
    <source>
        <dbReference type="Pfam" id="PF13406"/>
    </source>
</evidence>
<dbReference type="GO" id="GO:0009253">
    <property type="term" value="P:peptidoglycan catabolic process"/>
    <property type="evidence" value="ECO:0007669"/>
    <property type="project" value="TreeGrafter"/>
</dbReference>
<dbReference type="GO" id="GO:0008933">
    <property type="term" value="F:peptidoglycan lytic transglycosylase activity"/>
    <property type="evidence" value="ECO:0007669"/>
    <property type="project" value="TreeGrafter"/>
</dbReference>
<dbReference type="InterPro" id="IPR023346">
    <property type="entry name" value="Lysozyme-like_dom_sf"/>
</dbReference>
<evidence type="ECO:0000256" key="1">
    <source>
        <dbReference type="SAM" id="SignalP"/>
    </source>
</evidence>